<evidence type="ECO:0000256" key="2">
    <source>
        <dbReference type="ARBA" id="ARBA00001947"/>
    </source>
</evidence>
<dbReference type="GO" id="GO:0016567">
    <property type="term" value="P:protein ubiquitination"/>
    <property type="evidence" value="ECO:0007669"/>
    <property type="project" value="UniProtKB-UniPathway"/>
</dbReference>
<comment type="cofactor">
    <cofactor evidence="2">
        <name>Zn(2+)</name>
        <dbReference type="ChEBI" id="CHEBI:29105"/>
    </cofactor>
</comment>
<evidence type="ECO:0000259" key="10">
    <source>
        <dbReference type="PROSITE" id="PS51873"/>
    </source>
</evidence>
<proteinExistence type="predicted"/>
<keyword evidence="7" id="KW-0863">Zinc-finger</keyword>
<keyword evidence="8" id="KW-0833">Ubl conjugation pathway</keyword>
<dbReference type="PANTHER" id="PTHR11685">
    <property type="entry name" value="RBR FAMILY RING FINGER AND IBR DOMAIN-CONTAINING"/>
    <property type="match status" value="1"/>
</dbReference>
<keyword evidence="9" id="KW-0862">Zinc</keyword>
<dbReference type="Gene3D" id="1.20.120.1750">
    <property type="match status" value="1"/>
</dbReference>
<reference evidence="11" key="1">
    <citation type="submission" date="2020-07" db="EMBL/GenBank/DDBJ databases">
        <title>Ethylene signaling mediates host invasion by parasitic plants.</title>
        <authorList>
            <person name="Yoshida S."/>
        </authorList>
    </citation>
    <scope>NUCLEOTIDE SEQUENCE</scope>
    <source>
        <strain evidence="11">Okayama</strain>
    </source>
</reference>
<dbReference type="Pfam" id="PF01485">
    <property type="entry name" value="IBR"/>
    <property type="match status" value="1"/>
</dbReference>
<dbReference type="GO" id="GO:0008270">
    <property type="term" value="F:zinc ion binding"/>
    <property type="evidence" value="ECO:0007669"/>
    <property type="project" value="UniProtKB-KW"/>
</dbReference>
<dbReference type="PROSITE" id="PS51873">
    <property type="entry name" value="TRIAD"/>
    <property type="match status" value="1"/>
</dbReference>
<keyword evidence="12" id="KW-1185">Reference proteome</keyword>
<dbReference type="InterPro" id="IPR002867">
    <property type="entry name" value="IBR_dom"/>
</dbReference>
<evidence type="ECO:0000256" key="4">
    <source>
        <dbReference type="ARBA" id="ARBA00022679"/>
    </source>
</evidence>
<comment type="catalytic activity">
    <reaction evidence="1">
        <text>[E2 ubiquitin-conjugating enzyme]-S-ubiquitinyl-L-cysteine + [acceptor protein]-L-lysine = [E2 ubiquitin-conjugating enzyme]-L-cysteine + [acceptor protein]-N(6)-ubiquitinyl-L-lysine.</text>
        <dbReference type="EC" id="2.3.2.31"/>
    </reaction>
</comment>
<evidence type="ECO:0000256" key="8">
    <source>
        <dbReference type="ARBA" id="ARBA00022786"/>
    </source>
</evidence>
<evidence type="ECO:0000256" key="5">
    <source>
        <dbReference type="ARBA" id="ARBA00022723"/>
    </source>
</evidence>
<dbReference type="InterPro" id="IPR031127">
    <property type="entry name" value="E3_UB_ligase_RBR"/>
</dbReference>
<evidence type="ECO:0000313" key="11">
    <source>
        <dbReference type="EMBL" id="GFQ03898.1"/>
    </source>
</evidence>
<dbReference type="SUPFAM" id="SSF57850">
    <property type="entry name" value="RING/U-box"/>
    <property type="match status" value="3"/>
</dbReference>
<dbReference type="EMBL" id="BMAC01000880">
    <property type="protein sequence ID" value="GFQ03898.1"/>
    <property type="molecule type" value="Genomic_DNA"/>
</dbReference>
<keyword evidence="4" id="KW-0808">Transferase</keyword>
<evidence type="ECO:0000256" key="1">
    <source>
        <dbReference type="ARBA" id="ARBA00001798"/>
    </source>
</evidence>
<comment type="caution">
    <text evidence="11">The sequence shown here is derived from an EMBL/GenBank/DDBJ whole genome shotgun (WGS) entry which is preliminary data.</text>
</comment>
<dbReference type="SMART" id="SM00647">
    <property type="entry name" value="IBR"/>
    <property type="match status" value="1"/>
</dbReference>
<feature type="domain" description="RING-type" evidence="10">
    <location>
        <begin position="1"/>
        <end position="175"/>
    </location>
</feature>
<name>A0A830CTK1_9LAMI</name>
<dbReference type="InterPro" id="IPR044066">
    <property type="entry name" value="TRIAD_supradom"/>
</dbReference>
<dbReference type="UniPathway" id="UPA00143"/>
<keyword evidence="6" id="KW-0677">Repeat</keyword>
<keyword evidence="5" id="KW-0479">Metal-binding</keyword>
<dbReference type="AlphaFoldDB" id="A0A830CTK1"/>
<dbReference type="EC" id="2.3.2.31" evidence="3"/>
<evidence type="ECO:0000256" key="3">
    <source>
        <dbReference type="ARBA" id="ARBA00012251"/>
    </source>
</evidence>
<gene>
    <name evidence="11" type="ORF">PHJA_002533600</name>
</gene>
<evidence type="ECO:0000256" key="6">
    <source>
        <dbReference type="ARBA" id="ARBA00022737"/>
    </source>
</evidence>
<protein>
    <recommendedName>
        <fullName evidence="3">RBR-type E3 ubiquitin transferase</fullName>
        <ecNumber evidence="3">2.3.2.31</ecNumber>
    </recommendedName>
</protein>
<evidence type="ECO:0000256" key="7">
    <source>
        <dbReference type="ARBA" id="ARBA00022771"/>
    </source>
</evidence>
<accession>A0A830CTK1</accession>
<dbReference type="Proteomes" id="UP000653305">
    <property type="component" value="Unassembled WGS sequence"/>
</dbReference>
<evidence type="ECO:0000313" key="12">
    <source>
        <dbReference type="Proteomes" id="UP000653305"/>
    </source>
</evidence>
<dbReference type="Gene3D" id="3.30.40.10">
    <property type="entry name" value="Zinc/RING finger domain, C3HC4 (zinc finger)"/>
    <property type="match status" value="1"/>
</dbReference>
<evidence type="ECO:0000256" key="9">
    <source>
        <dbReference type="ARBA" id="ARBA00022833"/>
    </source>
</evidence>
<dbReference type="OrthoDB" id="10009520at2759"/>
<organism evidence="11 12">
    <name type="scientific">Phtheirospermum japonicum</name>
    <dbReference type="NCBI Taxonomy" id="374723"/>
    <lineage>
        <taxon>Eukaryota</taxon>
        <taxon>Viridiplantae</taxon>
        <taxon>Streptophyta</taxon>
        <taxon>Embryophyta</taxon>
        <taxon>Tracheophyta</taxon>
        <taxon>Spermatophyta</taxon>
        <taxon>Magnoliopsida</taxon>
        <taxon>eudicotyledons</taxon>
        <taxon>Gunneridae</taxon>
        <taxon>Pentapetalae</taxon>
        <taxon>asterids</taxon>
        <taxon>lamiids</taxon>
        <taxon>Lamiales</taxon>
        <taxon>Orobanchaceae</taxon>
        <taxon>Orobanchaceae incertae sedis</taxon>
        <taxon>Phtheirospermum</taxon>
    </lineage>
</organism>
<sequence>MFRIIGCPHLFCSLCISKHVEYKLQEKIIPICCPGEDCTNIIEPTTLGSIISPSVKDRWEEAIIESTIIIGCKKVHCPYEECSEVLISEYEEGIVVEECECPSCHRLFCANCRVPWHHGFDCKEFERLNVNKKEKEMLKVLARENNWRKCPNCKVFVDKTEGCIHITCRLVCERI</sequence>
<dbReference type="InterPro" id="IPR013083">
    <property type="entry name" value="Znf_RING/FYVE/PHD"/>
</dbReference>
<dbReference type="GO" id="GO:0061630">
    <property type="term" value="F:ubiquitin protein ligase activity"/>
    <property type="evidence" value="ECO:0007669"/>
    <property type="project" value="UniProtKB-EC"/>
</dbReference>